<feature type="domain" description="ABC transmembrane type-1" evidence="12">
    <location>
        <begin position="53"/>
        <end position="322"/>
    </location>
</feature>
<evidence type="ECO:0000313" key="14">
    <source>
        <dbReference type="Proteomes" id="UP000253868"/>
    </source>
</evidence>
<dbReference type="Proteomes" id="UP000253868">
    <property type="component" value="Chromosome"/>
</dbReference>
<dbReference type="InterPro" id="IPR039421">
    <property type="entry name" value="Type_1_exporter"/>
</dbReference>
<feature type="transmembrane region" description="Helical" evidence="10">
    <location>
        <begin position="297"/>
        <end position="320"/>
    </location>
</feature>
<dbReference type="Gene3D" id="3.40.50.300">
    <property type="entry name" value="P-loop containing nucleotide triphosphate hydrolases"/>
    <property type="match status" value="1"/>
</dbReference>
<keyword evidence="3" id="KW-1003">Cell membrane</keyword>
<dbReference type="AlphaFoldDB" id="A0A345HZD9"/>
<accession>A0A345HZD9</accession>
<dbReference type="RefSeq" id="WP_114664603.1">
    <property type="nucleotide sequence ID" value="NZ_CP031194.1"/>
</dbReference>
<keyword evidence="8 10" id="KW-0472">Membrane</keyword>
<dbReference type="EMBL" id="CP031194">
    <property type="protein sequence ID" value="AXG82063.1"/>
    <property type="molecule type" value="Genomic_DNA"/>
</dbReference>
<dbReference type="PROSITE" id="PS50929">
    <property type="entry name" value="ABC_TM1F"/>
    <property type="match status" value="1"/>
</dbReference>
<keyword evidence="5" id="KW-0547">Nucleotide-binding</keyword>
<reference evidence="14" key="1">
    <citation type="submission" date="2018-07" db="EMBL/GenBank/DDBJ databases">
        <authorList>
            <person name="Zhao J."/>
        </authorList>
    </citation>
    <scope>NUCLEOTIDE SEQUENCE [LARGE SCALE GENOMIC DNA]</scope>
    <source>
        <strain evidence="14">GSSD-12</strain>
    </source>
</reference>
<dbReference type="KEGG" id="spad:DVK44_34880"/>
<dbReference type="PANTHER" id="PTHR43394">
    <property type="entry name" value="ATP-DEPENDENT PERMEASE MDL1, MITOCHONDRIAL"/>
    <property type="match status" value="1"/>
</dbReference>
<evidence type="ECO:0000256" key="2">
    <source>
        <dbReference type="ARBA" id="ARBA00022448"/>
    </source>
</evidence>
<protein>
    <submittedName>
        <fullName evidence="13">ABC transporter ATP-binding protein</fullName>
    </submittedName>
</protein>
<dbReference type="GO" id="GO:0005886">
    <property type="term" value="C:plasma membrane"/>
    <property type="evidence" value="ECO:0007669"/>
    <property type="project" value="UniProtKB-SubCell"/>
</dbReference>
<keyword evidence="6 13" id="KW-0067">ATP-binding</keyword>
<evidence type="ECO:0000256" key="6">
    <source>
        <dbReference type="ARBA" id="ARBA00022840"/>
    </source>
</evidence>
<dbReference type="SMART" id="SM00382">
    <property type="entry name" value="AAA"/>
    <property type="match status" value="1"/>
</dbReference>
<evidence type="ECO:0000259" key="12">
    <source>
        <dbReference type="PROSITE" id="PS50929"/>
    </source>
</evidence>
<evidence type="ECO:0000256" key="1">
    <source>
        <dbReference type="ARBA" id="ARBA00004651"/>
    </source>
</evidence>
<dbReference type="Pfam" id="PF00005">
    <property type="entry name" value="ABC_tran"/>
    <property type="match status" value="1"/>
</dbReference>
<comment type="subcellular location">
    <subcellularLocation>
        <location evidence="1">Cell membrane</location>
        <topology evidence="1">Multi-pass membrane protein</topology>
    </subcellularLocation>
</comment>
<gene>
    <name evidence="13" type="ORF">DVK44_34880</name>
</gene>
<comment type="similarity">
    <text evidence="9">Belongs to the ABC transporter superfamily. Lipid exporter (TC 3.A.1.106) family.</text>
</comment>
<feature type="transmembrane region" description="Helical" evidence="10">
    <location>
        <begin position="153"/>
        <end position="170"/>
    </location>
</feature>
<dbReference type="InterPro" id="IPR011527">
    <property type="entry name" value="ABC1_TM_dom"/>
</dbReference>
<dbReference type="InterPro" id="IPR036640">
    <property type="entry name" value="ABC1_TM_sf"/>
</dbReference>
<dbReference type="InterPro" id="IPR017871">
    <property type="entry name" value="ABC_transporter-like_CS"/>
</dbReference>
<keyword evidence="14" id="KW-1185">Reference proteome</keyword>
<feature type="domain" description="ABC transporter" evidence="11">
    <location>
        <begin position="355"/>
        <end position="591"/>
    </location>
</feature>
<evidence type="ECO:0000256" key="7">
    <source>
        <dbReference type="ARBA" id="ARBA00022989"/>
    </source>
</evidence>
<evidence type="ECO:0000256" key="5">
    <source>
        <dbReference type="ARBA" id="ARBA00022741"/>
    </source>
</evidence>
<dbReference type="GO" id="GO:0015421">
    <property type="term" value="F:ABC-type oligopeptide transporter activity"/>
    <property type="evidence" value="ECO:0007669"/>
    <property type="project" value="TreeGrafter"/>
</dbReference>
<dbReference type="PROSITE" id="PS50893">
    <property type="entry name" value="ABC_TRANSPORTER_2"/>
    <property type="match status" value="1"/>
</dbReference>
<dbReference type="Pfam" id="PF00664">
    <property type="entry name" value="ABC_membrane"/>
    <property type="match status" value="1"/>
</dbReference>
<dbReference type="InterPro" id="IPR003593">
    <property type="entry name" value="AAA+_ATPase"/>
</dbReference>
<dbReference type="GO" id="GO:0016887">
    <property type="term" value="F:ATP hydrolysis activity"/>
    <property type="evidence" value="ECO:0007669"/>
    <property type="project" value="InterPro"/>
</dbReference>
<name>A0A345HZD9_9ACTN</name>
<evidence type="ECO:0000256" key="9">
    <source>
        <dbReference type="ARBA" id="ARBA00061644"/>
    </source>
</evidence>
<dbReference type="SUPFAM" id="SSF52540">
    <property type="entry name" value="P-loop containing nucleoside triphosphate hydrolases"/>
    <property type="match status" value="1"/>
</dbReference>
<dbReference type="PROSITE" id="PS00211">
    <property type="entry name" value="ABC_TRANSPORTER_1"/>
    <property type="match status" value="1"/>
</dbReference>
<feature type="transmembrane region" description="Helical" evidence="10">
    <location>
        <begin position="263"/>
        <end position="285"/>
    </location>
</feature>
<evidence type="ECO:0000256" key="4">
    <source>
        <dbReference type="ARBA" id="ARBA00022692"/>
    </source>
</evidence>
<evidence type="ECO:0000256" key="10">
    <source>
        <dbReference type="SAM" id="Phobius"/>
    </source>
</evidence>
<dbReference type="SUPFAM" id="SSF90123">
    <property type="entry name" value="ABC transporter transmembrane region"/>
    <property type="match status" value="1"/>
</dbReference>
<evidence type="ECO:0000256" key="8">
    <source>
        <dbReference type="ARBA" id="ARBA00023136"/>
    </source>
</evidence>
<dbReference type="GO" id="GO:0005524">
    <property type="term" value="F:ATP binding"/>
    <property type="evidence" value="ECO:0007669"/>
    <property type="project" value="UniProtKB-KW"/>
</dbReference>
<feature type="transmembrane region" description="Helical" evidence="10">
    <location>
        <begin position="74"/>
        <end position="96"/>
    </location>
</feature>
<proteinExistence type="inferred from homology"/>
<evidence type="ECO:0000259" key="11">
    <source>
        <dbReference type="PROSITE" id="PS50893"/>
    </source>
</evidence>
<dbReference type="InterPro" id="IPR027417">
    <property type="entry name" value="P-loop_NTPase"/>
</dbReference>
<keyword evidence="7 10" id="KW-1133">Transmembrane helix</keyword>
<evidence type="ECO:0000313" key="13">
    <source>
        <dbReference type="EMBL" id="AXG82063.1"/>
    </source>
</evidence>
<dbReference type="Gene3D" id="1.20.1560.10">
    <property type="entry name" value="ABC transporter type 1, transmembrane domain"/>
    <property type="match status" value="1"/>
</dbReference>
<keyword evidence="4 10" id="KW-0812">Transmembrane</keyword>
<dbReference type="OrthoDB" id="9806127at2"/>
<dbReference type="FunFam" id="3.40.50.300:FF:000299">
    <property type="entry name" value="ABC transporter ATP-binding protein/permease"/>
    <property type="match status" value="1"/>
</dbReference>
<dbReference type="CDD" id="cd07346">
    <property type="entry name" value="ABC_6TM_exporters"/>
    <property type="match status" value="1"/>
</dbReference>
<feature type="transmembrane region" description="Helical" evidence="10">
    <location>
        <begin position="39"/>
        <end position="62"/>
    </location>
</feature>
<feature type="transmembrane region" description="Helical" evidence="10">
    <location>
        <begin position="176"/>
        <end position="192"/>
    </location>
</feature>
<keyword evidence="2" id="KW-0813">Transport</keyword>
<organism evidence="13 14">
    <name type="scientific">Streptomyces paludis</name>
    <dbReference type="NCBI Taxonomy" id="2282738"/>
    <lineage>
        <taxon>Bacteria</taxon>
        <taxon>Bacillati</taxon>
        <taxon>Actinomycetota</taxon>
        <taxon>Actinomycetes</taxon>
        <taxon>Kitasatosporales</taxon>
        <taxon>Streptomycetaceae</taxon>
        <taxon>Streptomyces</taxon>
    </lineage>
</organism>
<sequence>MQKPDSVPRTSPLDHHYSGEHPLRTLAYLFRPDRRRLSLAVLVFAVKHIPVWLLPLITANIIDVVVEHRPIAELWYNTGVLVFVLVLNFPLALLYARLMSSSIRRMGRELRSALCRRMQYLSIGYHARVSAGVLQTKVVRDVEGVEQMTQQSADMGLGAIMTLVGGLVVIGFRAPAVLPVFLVVVPLAALLVRRLRSRIRSNNEEFRLEVERMSSHVGEMTTLIPITRAHGLERTALHRVDHTLERVLSAGFRLDLLNGRFGALSWILLNTMAVGCLAGSAVVAYHGWLGLSAGDVVMISAFFTALTASLTTLMGLTPVISKGLESVRSMGEVLQAPDLESNEGKAGVDRVEGRIDFEGMGFRYPEATEASVRGFDLSVRPGETIALVGASGAGKSTILNLLIGFIRPSEGRILLDGADMAELDLRTYRRFLSVVPQESILFEGTVRENVTYGLEGGADDDALRRALVAANATEFVDRLPEGLDTVVGQRGARLSGGQRQRLAIARALIRDPRVLVLDEATSALDNRSEALIQDALSQLVRGRTVFVVAHRLSTIRGADRIVVMDRGRIVEVGSHQELLARGGTYATTLQPRRSG</sequence>
<dbReference type="InterPro" id="IPR003439">
    <property type="entry name" value="ABC_transporter-like_ATP-bd"/>
</dbReference>
<dbReference type="PANTHER" id="PTHR43394:SF1">
    <property type="entry name" value="ATP-BINDING CASSETTE SUB-FAMILY B MEMBER 10, MITOCHONDRIAL"/>
    <property type="match status" value="1"/>
</dbReference>
<evidence type="ECO:0000256" key="3">
    <source>
        <dbReference type="ARBA" id="ARBA00022475"/>
    </source>
</evidence>